<organism evidence="1 2">
    <name type="scientific">Catenuloplanes nepalensis</name>
    <dbReference type="NCBI Taxonomy" id="587533"/>
    <lineage>
        <taxon>Bacteria</taxon>
        <taxon>Bacillati</taxon>
        <taxon>Actinomycetota</taxon>
        <taxon>Actinomycetes</taxon>
        <taxon>Micromonosporales</taxon>
        <taxon>Micromonosporaceae</taxon>
        <taxon>Catenuloplanes</taxon>
    </lineage>
</organism>
<sequence>MTNPFTPIDATRPHAARVYDYLLGGKDNFAVDRAAADALLAEVRSAEAAARANRRFMQRAVGLLAGQGVRQFLDLGTGLPTSPNVHEVAQRYQSDARVVYVDNDPLVLAHARALLTSHPDGVTAYVGADVTDVAAVLDDPDLATTLDFGRPVAVLAIAVAHFLPGDTAHRTMDRYREALSPGSYVAVSHFTTDLLDDAAARRAREAAARMRTGVVPRTRAQFADFFAGTRLLDPGIVPVHRWRPDEAETHAQAGAGLTDAQVNMWGAVGRCD</sequence>
<dbReference type="Proteomes" id="UP001240984">
    <property type="component" value="Unassembled WGS sequence"/>
</dbReference>
<dbReference type="PIRSF" id="PIRSF017393">
    <property type="entry name" value="MTase_SAV2177"/>
    <property type="match status" value="1"/>
</dbReference>
<reference evidence="1 2" key="1">
    <citation type="submission" date="2023-07" db="EMBL/GenBank/DDBJ databases">
        <title>Sequencing the genomes of 1000 actinobacteria strains.</title>
        <authorList>
            <person name="Klenk H.-P."/>
        </authorList>
    </citation>
    <scope>NUCLEOTIDE SEQUENCE [LARGE SCALE GENOMIC DNA]</scope>
    <source>
        <strain evidence="1 2">DSM 44710</strain>
    </source>
</reference>
<dbReference type="Gene3D" id="3.40.50.150">
    <property type="entry name" value="Vaccinia Virus protein VP39"/>
    <property type="match status" value="1"/>
</dbReference>
<dbReference type="SUPFAM" id="SSF53335">
    <property type="entry name" value="S-adenosyl-L-methionine-dependent methyltransferases"/>
    <property type="match status" value="1"/>
</dbReference>
<proteinExistence type="predicted"/>
<protein>
    <submittedName>
        <fullName evidence="1">O-methyltransferase involved in polyketide biosynthesis</fullName>
    </submittedName>
</protein>
<dbReference type="RefSeq" id="WP_306827411.1">
    <property type="nucleotide sequence ID" value="NZ_JAUSRA010000001.1"/>
</dbReference>
<dbReference type="Pfam" id="PF04672">
    <property type="entry name" value="Methyltransf_19"/>
    <property type="match status" value="1"/>
</dbReference>
<gene>
    <name evidence="1" type="ORF">J2S43_001047</name>
</gene>
<name>A0ABT9MMA4_9ACTN</name>
<keyword evidence="2" id="KW-1185">Reference proteome</keyword>
<dbReference type="InterPro" id="IPR029063">
    <property type="entry name" value="SAM-dependent_MTases_sf"/>
</dbReference>
<dbReference type="InterPro" id="IPR006764">
    <property type="entry name" value="SAM_dep_MeTrfase_SAV2177_type"/>
</dbReference>
<evidence type="ECO:0000313" key="2">
    <source>
        <dbReference type="Proteomes" id="UP001240984"/>
    </source>
</evidence>
<evidence type="ECO:0000313" key="1">
    <source>
        <dbReference type="EMBL" id="MDP9792535.1"/>
    </source>
</evidence>
<dbReference type="EMBL" id="JAUSRA010000001">
    <property type="protein sequence ID" value="MDP9792535.1"/>
    <property type="molecule type" value="Genomic_DNA"/>
</dbReference>
<comment type="caution">
    <text evidence="1">The sequence shown here is derived from an EMBL/GenBank/DDBJ whole genome shotgun (WGS) entry which is preliminary data.</text>
</comment>
<accession>A0ABT9MMA4</accession>